<organism evidence="2 3">
    <name type="scientific">Meloidogyne hapla</name>
    <name type="common">Root-knot nematode worm</name>
    <dbReference type="NCBI Taxonomy" id="6305"/>
    <lineage>
        <taxon>Eukaryota</taxon>
        <taxon>Metazoa</taxon>
        <taxon>Ecdysozoa</taxon>
        <taxon>Nematoda</taxon>
        <taxon>Chromadorea</taxon>
        <taxon>Rhabditida</taxon>
        <taxon>Tylenchina</taxon>
        <taxon>Tylenchomorpha</taxon>
        <taxon>Tylenchoidea</taxon>
        <taxon>Meloidogynidae</taxon>
        <taxon>Meloidogyninae</taxon>
        <taxon>Meloidogyne</taxon>
    </lineage>
</organism>
<feature type="signal peptide" evidence="1">
    <location>
        <begin position="1"/>
        <end position="21"/>
    </location>
</feature>
<dbReference type="Proteomes" id="UP000095281">
    <property type="component" value="Unplaced"/>
</dbReference>
<evidence type="ECO:0000256" key="1">
    <source>
        <dbReference type="SAM" id="SignalP"/>
    </source>
</evidence>
<dbReference type="AlphaFoldDB" id="A0A1I8BKC8"/>
<evidence type="ECO:0000313" key="3">
    <source>
        <dbReference type="WBParaSite" id="MhA1_Contig2652.frz3.gene2"/>
    </source>
</evidence>
<proteinExistence type="predicted"/>
<keyword evidence="2" id="KW-1185">Reference proteome</keyword>
<reference evidence="3" key="1">
    <citation type="submission" date="2016-11" db="UniProtKB">
        <authorList>
            <consortium name="WormBaseParasite"/>
        </authorList>
    </citation>
    <scope>IDENTIFICATION</scope>
</reference>
<protein>
    <submittedName>
        <fullName evidence="3">4Fe-4S ferredoxin-type domain-containing protein</fullName>
    </submittedName>
</protein>
<evidence type="ECO:0000313" key="2">
    <source>
        <dbReference type="Proteomes" id="UP000095281"/>
    </source>
</evidence>
<dbReference type="WBParaSite" id="MhA1_Contig2652.frz3.gene2">
    <property type="protein sequence ID" value="MhA1_Contig2652.frz3.gene2"/>
    <property type="gene ID" value="MhA1_Contig2652.frz3.gene2"/>
</dbReference>
<feature type="chain" id="PRO_5009315892" evidence="1">
    <location>
        <begin position="22"/>
        <end position="47"/>
    </location>
</feature>
<keyword evidence="1" id="KW-0732">Signal</keyword>
<name>A0A1I8BKC8_MELHA</name>
<sequence>MKYNFIIIVLLCSMMIGMVYGQDCCGMPGCVIRCCPAGCLNSLDGME</sequence>
<accession>A0A1I8BKC8</accession>